<dbReference type="EMBL" id="CM055732">
    <property type="protein sequence ID" value="KAJ8010985.1"/>
    <property type="molecule type" value="Genomic_DNA"/>
</dbReference>
<sequence length="296" mass="32570">MSFSSGRRSRNFSLSSEKYLVNQMNKSVTGSSYGQPLLSECLGTDHYLRETRRSVDIEAESCQQVVGDTTIVPQDDDIEKSFRVNQDGSMTVEMKSPGNNMEANESTKCLSDEKINHRNHHSQKAAMGVSFTLDKGGGDSGDAGSLKADPDQWALTPGLRQVKKKQGSVESVTTVTESGVQKSSLGTLFYTEHNEDGETTEGYCVCHQSSKSSSRIAHVPPIPKPRKSRATGLGRARRTGSYSNLHSPSIAEVMQIQTNDNSRLITDKVMHIHERRQSIYNNYYVNALGAGDSQQQ</sequence>
<comment type="caution">
    <text evidence="1">The sequence shown here is derived from an EMBL/GenBank/DDBJ whole genome shotgun (WGS) entry which is preliminary data.</text>
</comment>
<keyword evidence="2" id="KW-1185">Reference proteome</keyword>
<gene>
    <name evidence="1" type="ORF">DPEC_G00053510</name>
</gene>
<protein>
    <submittedName>
        <fullName evidence="1">Uncharacterized protein</fullName>
    </submittedName>
</protein>
<proteinExistence type="predicted"/>
<name>A0ACC2H5M7_DALPE</name>
<evidence type="ECO:0000313" key="2">
    <source>
        <dbReference type="Proteomes" id="UP001157502"/>
    </source>
</evidence>
<organism evidence="1 2">
    <name type="scientific">Dallia pectoralis</name>
    <name type="common">Alaska blackfish</name>
    <dbReference type="NCBI Taxonomy" id="75939"/>
    <lineage>
        <taxon>Eukaryota</taxon>
        <taxon>Metazoa</taxon>
        <taxon>Chordata</taxon>
        <taxon>Craniata</taxon>
        <taxon>Vertebrata</taxon>
        <taxon>Euteleostomi</taxon>
        <taxon>Actinopterygii</taxon>
        <taxon>Neopterygii</taxon>
        <taxon>Teleostei</taxon>
        <taxon>Protacanthopterygii</taxon>
        <taxon>Esociformes</taxon>
        <taxon>Umbridae</taxon>
        <taxon>Dallia</taxon>
    </lineage>
</organism>
<evidence type="ECO:0000313" key="1">
    <source>
        <dbReference type="EMBL" id="KAJ8010985.1"/>
    </source>
</evidence>
<dbReference type="Proteomes" id="UP001157502">
    <property type="component" value="Chromosome 5"/>
</dbReference>
<reference evidence="1" key="1">
    <citation type="submission" date="2021-05" db="EMBL/GenBank/DDBJ databases">
        <authorList>
            <person name="Pan Q."/>
            <person name="Jouanno E."/>
            <person name="Zahm M."/>
            <person name="Klopp C."/>
            <person name="Cabau C."/>
            <person name="Louis A."/>
            <person name="Berthelot C."/>
            <person name="Parey E."/>
            <person name="Roest Crollius H."/>
            <person name="Montfort J."/>
            <person name="Robinson-Rechavi M."/>
            <person name="Bouchez O."/>
            <person name="Lampietro C."/>
            <person name="Lopez Roques C."/>
            <person name="Donnadieu C."/>
            <person name="Postlethwait J."/>
            <person name="Bobe J."/>
            <person name="Dillon D."/>
            <person name="Chandos A."/>
            <person name="von Hippel F."/>
            <person name="Guiguen Y."/>
        </authorList>
    </citation>
    <scope>NUCLEOTIDE SEQUENCE</scope>
    <source>
        <strain evidence="1">YG-Jan2019</strain>
    </source>
</reference>
<accession>A0ACC2H5M7</accession>